<accession>A0A2P6PG07</accession>
<keyword evidence="2" id="KW-1185">Reference proteome</keyword>
<gene>
    <name evidence="1" type="ORF">RchiOBHm_Chr7g0232601</name>
</gene>
<comment type="caution">
    <text evidence="1">The sequence shown here is derived from an EMBL/GenBank/DDBJ whole genome shotgun (WGS) entry which is preliminary data.</text>
</comment>
<dbReference type="EMBL" id="PDCK01000045">
    <property type="protein sequence ID" value="PRQ20849.1"/>
    <property type="molecule type" value="Genomic_DNA"/>
</dbReference>
<evidence type="ECO:0000313" key="2">
    <source>
        <dbReference type="Proteomes" id="UP000238479"/>
    </source>
</evidence>
<evidence type="ECO:0000313" key="1">
    <source>
        <dbReference type="EMBL" id="PRQ20849.1"/>
    </source>
</evidence>
<dbReference type="AlphaFoldDB" id="A0A2P6PG07"/>
<name>A0A2P6PG07_ROSCH</name>
<organism evidence="1 2">
    <name type="scientific">Rosa chinensis</name>
    <name type="common">China rose</name>
    <dbReference type="NCBI Taxonomy" id="74649"/>
    <lineage>
        <taxon>Eukaryota</taxon>
        <taxon>Viridiplantae</taxon>
        <taxon>Streptophyta</taxon>
        <taxon>Embryophyta</taxon>
        <taxon>Tracheophyta</taxon>
        <taxon>Spermatophyta</taxon>
        <taxon>Magnoliopsida</taxon>
        <taxon>eudicotyledons</taxon>
        <taxon>Gunneridae</taxon>
        <taxon>Pentapetalae</taxon>
        <taxon>rosids</taxon>
        <taxon>fabids</taxon>
        <taxon>Rosales</taxon>
        <taxon>Rosaceae</taxon>
        <taxon>Rosoideae</taxon>
        <taxon>Rosoideae incertae sedis</taxon>
        <taxon>Rosa</taxon>
    </lineage>
</organism>
<dbReference type="Gramene" id="PRQ20849">
    <property type="protein sequence ID" value="PRQ20849"/>
    <property type="gene ID" value="RchiOBHm_Chr7g0232601"/>
</dbReference>
<dbReference type="Proteomes" id="UP000238479">
    <property type="component" value="Chromosome 7"/>
</dbReference>
<reference evidence="1 2" key="1">
    <citation type="journal article" date="2018" name="Nat. Genet.">
        <title>The Rosa genome provides new insights in the design of modern roses.</title>
        <authorList>
            <person name="Bendahmane M."/>
        </authorList>
    </citation>
    <scope>NUCLEOTIDE SEQUENCE [LARGE SCALE GENOMIC DNA]</scope>
    <source>
        <strain evidence="2">cv. Old Blush</strain>
    </source>
</reference>
<protein>
    <submittedName>
        <fullName evidence="1">Uncharacterized protein</fullName>
    </submittedName>
</protein>
<sequence>MKQRRHWGPWEWSMRRYTHALMTASYIGKSIQKHPYVLLVVCLGGRLVRILVELRKNKYQQRFCENGVRD</sequence>
<proteinExistence type="predicted"/>